<dbReference type="Gene3D" id="3.10.450.50">
    <property type="match status" value="1"/>
</dbReference>
<dbReference type="SUPFAM" id="SSF54427">
    <property type="entry name" value="NTF2-like"/>
    <property type="match status" value="1"/>
</dbReference>
<comment type="caution">
    <text evidence="2">The sequence shown here is derived from an EMBL/GenBank/DDBJ whole genome shotgun (WGS) entry which is preliminary data.</text>
</comment>
<dbReference type="AlphaFoldDB" id="A0A8H9KWZ2"/>
<evidence type="ECO:0000313" key="2">
    <source>
        <dbReference type="EMBL" id="GGE29870.1"/>
    </source>
</evidence>
<dbReference type="EMBL" id="BMKM01000009">
    <property type="protein sequence ID" value="GGE29870.1"/>
    <property type="molecule type" value="Genomic_DNA"/>
</dbReference>
<sequence length="155" mass="18182">MTEETSVPSLNKYWTNIGQKKSALDKTLNMNKNCYCGSEKSYQECCEIRHHDLKTVENAEQLMRARYSAFCLGLIDFLYQSFHPSSRRFQKKTEIAQWSKENQWVGLEVLKATENTVEFKARFIAPDAVAYVHHEKSRFQKLHGTWYYVDGKIIT</sequence>
<protein>
    <submittedName>
        <fullName evidence="2">Preprotein translocase SecA</fullName>
    </submittedName>
</protein>
<dbReference type="InterPro" id="IPR048469">
    <property type="entry name" value="YchJ-like_M"/>
</dbReference>
<dbReference type="RefSeq" id="WP_229678346.1">
    <property type="nucleotide sequence ID" value="NZ_BMKM01000009.1"/>
</dbReference>
<dbReference type="PANTHER" id="PTHR33747">
    <property type="entry name" value="UPF0225 PROTEIN SCO1677"/>
    <property type="match status" value="1"/>
</dbReference>
<dbReference type="Pfam" id="PF17775">
    <property type="entry name" value="YchJ_M-like"/>
    <property type="match status" value="1"/>
</dbReference>
<proteinExistence type="predicted"/>
<reference evidence="2" key="1">
    <citation type="journal article" date="2014" name="Int. J. Syst. Evol. Microbiol.">
        <title>Complete genome sequence of Corynebacterium casei LMG S-19264T (=DSM 44701T), isolated from a smear-ripened cheese.</title>
        <authorList>
            <consortium name="US DOE Joint Genome Institute (JGI-PGF)"/>
            <person name="Walter F."/>
            <person name="Albersmeier A."/>
            <person name="Kalinowski J."/>
            <person name="Ruckert C."/>
        </authorList>
    </citation>
    <scope>NUCLEOTIDE SEQUENCE</scope>
    <source>
        <strain evidence="2">CGMCC 1.15966</strain>
    </source>
</reference>
<gene>
    <name evidence="2" type="ORF">GCM10011516_29590</name>
</gene>
<reference evidence="2" key="2">
    <citation type="submission" date="2020-09" db="EMBL/GenBank/DDBJ databases">
        <authorList>
            <person name="Sun Q."/>
            <person name="Zhou Y."/>
        </authorList>
    </citation>
    <scope>NUCLEOTIDE SEQUENCE</scope>
    <source>
        <strain evidence="2">CGMCC 1.15966</strain>
    </source>
</reference>
<dbReference type="PANTHER" id="PTHR33747:SF1">
    <property type="entry name" value="ADENYLATE CYCLASE-ASSOCIATED CAP C-TERMINAL DOMAIN-CONTAINING PROTEIN"/>
    <property type="match status" value="1"/>
</dbReference>
<name>A0A8H9KWZ2_9SPHI</name>
<dbReference type="Pfam" id="PF02810">
    <property type="entry name" value="SEC-C"/>
    <property type="match status" value="1"/>
</dbReference>
<keyword evidence="3" id="KW-1185">Reference proteome</keyword>
<dbReference type="InterPro" id="IPR004027">
    <property type="entry name" value="SEC_C_motif"/>
</dbReference>
<dbReference type="InterPro" id="IPR032710">
    <property type="entry name" value="NTF2-like_dom_sf"/>
</dbReference>
<feature type="domain" description="YchJ-like middle NTF2-like" evidence="1">
    <location>
        <begin position="58"/>
        <end position="151"/>
    </location>
</feature>
<evidence type="ECO:0000259" key="1">
    <source>
        <dbReference type="Pfam" id="PF17775"/>
    </source>
</evidence>
<evidence type="ECO:0000313" key="3">
    <source>
        <dbReference type="Proteomes" id="UP000614460"/>
    </source>
</evidence>
<dbReference type="Proteomes" id="UP000614460">
    <property type="component" value="Unassembled WGS sequence"/>
</dbReference>
<organism evidence="2 3">
    <name type="scientific">Sphingobacterium cellulitidis</name>
    <dbReference type="NCBI Taxonomy" id="1768011"/>
    <lineage>
        <taxon>Bacteria</taxon>
        <taxon>Pseudomonadati</taxon>
        <taxon>Bacteroidota</taxon>
        <taxon>Sphingobacteriia</taxon>
        <taxon>Sphingobacteriales</taxon>
        <taxon>Sphingobacteriaceae</taxon>
        <taxon>Sphingobacterium</taxon>
    </lineage>
</organism>
<accession>A0A8H9KWZ2</accession>